<comment type="caution">
    <text evidence="1">The sequence shown here is derived from an EMBL/GenBank/DDBJ whole genome shotgun (WGS) entry which is preliminary data.</text>
</comment>
<gene>
    <name evidence="1" type="ORF">SFOMI_3233</name>
</gene>
<protein>
    <submittedName>
        <fullName evidence="1">Uncharacterized protein</fullName>
    </submittedName>
</protein>
<evidence type="ECO:0000313" key="2">
    <source>
        <dbReference type="Proteomes" id="UP000221538"/>
    </source>
</evidence>
<dbReference type="AlphaFoldDB" id="A0A292ZDA2"/>
<reference evidence="1 2" key="1">
    <citation type="journal article" date="2013" name="Biodegradation">
        <title>Occurrence of 4-tert-butylphenol (4-t-BP) biodegradation in an aquatic sample caused by the presence of Spirodela polyrrhiza and isolation of a 4-t-BP-utilizing bacterium.</title>
        <authorList>
            <person name="Ogata Y."/>
            <person name="Toyama T."/>
            <person name="Yu N."/>
            <person name="Wang X."/>
            <person name="Sei K."/>
            <person name="Ike M."/>
        </authorList>
    </citation>
    <scope>NUCLEOTIDE SEQUENCE [LARGE SCALE GENOMIC DNA]</scope>
    <source>
        <strain evidence="1 2">OMI</strain>
    </source>
</reference>
<proteinExistence type="predicted"/>
<organism evidence="1 2">
    <name type="scientific">Sphingobium fuliginis (strain ATCC 27551)</name>
    <dbReference type="NCBI Taxonomy" id="336203"/>
    <lineage>
        <taxon>Bacteria</taxon>
        <taxon>Pseudomonadati</taxon>
        <taxon>Pseudomonadota</taxon>
        <taxon>Alphaproteobacteria</taxon>
        <taxon>Sphingomonadales</taxon>
        <taxon>Sphingomonadaceae</taxon>
        <taxon>Sphingobium</taxon>
    </lineage>
</organism>
<evidence type="ECO:0000313" key="1">
    <source>
        <dbReference type="EMBL" id="GAY22672.1"/>
    </source>
</evidence>
<accession>A0A292ZDA2</accession>
<sequence length="45" mass="4795">MTGISVRRWLMVPAGAGRECRAGGQRISDSPLPASIISFGGSYER</sequence>
<dbReference type="Proteomes" id="UP000221538">
    <property type="component" value="Unassembled WGS sequence"/>
</dbReference>
<name>A0A292ZDA2_SPHSA</name>
<dbReference type="EMBL" id="BEWI01000032">
    <property type="protein sequence ID" value="GAY22672.1"/>
    <property type="molecule type" value="Genomic_DNA"/>
</dbReference>
<reference evidence="1 2" key="2">
    <citation type="journal article" date="2013" name="Environ. Sci. Technol.">
        <title>The 4-tert-butylphenol-utilizing bacterium Sphingobium fuliginis OMI can degrade bisphenols via phenolic ring hydroxylation and meta-cleavage pathway.</title>
        <authorList>
            <person name="Ogata Y."/>
            <person name="Goda S."/>
            <person name="Toyama T."/>
            <person name="Sei K."/>
            <person name="Ike M."/>
        </authorList>
    </citation>
    <scope>NUCLEOTIDE SEQUENCE [LARGE SCALE GENOMIC DNA]</scope>
    <source>
        <strain evidence="1 2">OMI</strain>
    </source>
</reference>